<dbReference type="EMBL" id="CASHSV030000206">
    <property type="protein sequence ID" value="CAJ2653014.1"/>
    <property type="molecule type" value="Genomic_DNA"/>
</dbReference>
<name>A0ACB0K6R2_TRIPR</name>
<evidence type="ECO:0000313" key="1">
    <source>
        <dbReference type="EMBL" id="CAJ2653014.1"/>
    </source>
</evidence>
<reference evidence="1" key="1">
    <citation type="submission" date="2023-10" db="EMBL/GenBank/DDBJ databases">
        <authorList>
            <person name="Rodriguez Cubillos JULIANA M."/>
            <person name="De Vega J."/>
        </authorList>
    </citation>
    <scope>NUCLEOTIDE SEQUENCE</scope>
</reference>
<dbReference type="Proteomes" id="UP001177021">
    <property type="component" value="Unassembled WGS sequence"/>
</dbReference>
<comment type="caution">
    <text evidence="1">The sequence shown here is derived from an EMBL/GenBank/DDBJ whole genome shotgun (WGS) entry which is preliminary data.</text>
</comment>
<evidence type="ECO:0000313" key="2">
    <source>
        <dbReference type="Proteomes" id="UP001177021"/>
    </source>
</evidence>
<organism evidence="1 2">
    <name type="scientific">Trifolium pratense</name>
    <name type="common">Red clover</name>
    <dbReference type="NCBI Taxonomy" id="57577"/>
    <lineage>
        <taxon>Eukaryota</taxon>
        <taxon>Viridiplantae</taxon>
        <taxon>Streptophyta</taxon>
        <taxon>Embryophyta</taxon>
        <taxon>Tracheophyta</taxon>
        <taxon>Spermatophyta</taxon>
        <taxon>Magnoliopsida</taxon>
        <taxon>eudicotyledons</taxon>
        <taxon>Gunneridae</taxon>
        <taxon>Pentapetalae</taxon>
        <taxon>rosids</taxon>
        <taxon>fabids</taxon>
        <taxon>Fabales</taxon>
        <taxon>Fabaceae</taxon>
        <taxon>Papilionoideae</taxon>
        <taxon>50 kb inversion clade</taxon>
        <taxon>NPAAA clade</taxon>
        <taxon>Hologalegina</taxon>
        <taxon>IRL clade</taxon>
        <taxon>Trifolieae</taxon>
        <taxon>Trifolium</taxon>
    </lineage>
</organism>
<proteinExistence type="predicted"/>
<protein>
    <submittedName>
        <fullName evidence="1">Uncharacterized protein</fullName>
    </submittedName>
</protein>
<keyword evidence="2" id="KW-1185">Reference proteome</keyword>
<gene>
    <name evidence="1" type="ORF">MILVUS5_LOCUS20418</name>
</gene>
<accession>A0ACB0K6R2</accession>
<sequence>MNIRLHRSWMYNRLNPGRKGFTDEFLNGLDSFLSFALQREGITNDNIRCPCSNCKNVPFKHVKDVKLHILKRGFKPNYWYWTCHGECDPELLVEINKENYAQEGCSSHHIRFENMIYDAVGPRHQMECEEDMEEPPNINDQKFYDLLHAAQNPLWPGCKNHTELSTAVRLLTIKSEGNMSERSFNQMVALMKETHPPNNLFPTDYYRTKKIVSKLGLTAEKIDCCVNGCMLFYTDECKQLKECKFCSAPRYKKKMTGKERCKEVPMKRMHYLPLIPRLKRLYASMSSAPHMRWHYENK</sequence>